<accession>A0A518H426</accession>
<evidence type="ECO:0000313" key="4">
    <source>
        <dbReference type="EMBL" id="QDV35611.1"/>
    </source>
</evidence>
<evidence type="ECO:0000256" key="2">
    <source>
        <dbReference type="SAM" id="SignalP"/>
    </source>
</evidence>
<evidence type="ECO:0000313" key="5">
    <source>
        <dbReference type="Proteomes" id="UP000317835"/>
    </source>
</evidence>
<feature type="domain" description="BD-FAE-like" evidence="3">
    <location>
        <begin position="43"/>
        <end position="232"/>
    </location>
</feature>
<keyword evidence="5" id="KW-1185">Reference proteome</keyword>
<dbReference type="AlphaFoldDB" id="A0A518H426"/>
<dbReference type="RefSeq" id="WP_145271318.1">
    <property type="nucleotide sequence ID" value="NZ_CP036426.1"/>
</dbReference>
<evidence type="ECO:0000259" key="3">
    <source>
        <dbReference type="Pfam" id="PF20434"/>
    </source>
</evidence>
<keyword evidence="2" id="KW-0732">Signal</keyword>
<feature type="chain" id="PRO_5022179127" evidence="2">
    <location>
        <begin position="20"/>
        <end position="287"/>
    </location>
</feature>
<dbReference type="OrthoDB" id="265201at2"/>
<dbReference type="Pfam" id="PF20434">
    <property type="entry name" value="BD-FAE"/>
    <property type="match status" value="1"/>
</dbReference>
<organism evidence="4 5">
    <name type="scientific">Tautonia plasticadhaerens</name>
    <dbReference type="NCBI Taxonomy" id="2527974"/>
    <lineage>
        <taxon>Bacteria</taxon>
        <taxon>Pseudomonadati</taxon>
        <taxon>Planctomycetota</taxon>
        <taxon>Planctomycetia</taxon>
        <taxon>Isosphaerales</taxon>
        <taxon>Isosphaeraceae</taxon>
        <taxon>Tautonia</taxon>
    </lineage>
</organism>
<dbReference type="PANTHER" id="PTHR48081:SF33">
    <property type="entry name" value="KYNURENINE FORMAMIDASE"/>
    <property type="match status" value="1"/>
</dbReference>
<dbReference type="InterPro" id="IPR049492">
    <property type="entry name" value="BD-FAE-like_dom"/>
</dbReference>
<dbReference type="PANTHER" id="PTHR48081">
    <property type="entry name" value="AB HYDROLASE SUPERFAMILY PROTEIN C4A8.06C"/>
    <property type="match status" value="1"/>
</dbReference>
<dbReference type="EC" id="3.1.1.1" evidence="4"/>
<evidence type="ECO:0000256" key="1">
    <source>
        <dbReference type="ARBA" id="ARBA00022801"/>
    </source>
</evidence>
<keyword evidence="1 4" id="KW-0378">Hydrolase</keyword>
<dbReference type="SUPFAM" id="SSF53474">
    <property type="entry name" value="alpha/beta-Hydrolases"/>
    <property type="match status" value="1"/>
</dbReference>
<dbReference type="KEGG" id="tpla:ElP_35150"/>
<proteinExistence type="predicted"/>
<dbReference type="InterPro" id="IPR029058">
    <property type="entry name" value="AB_hydrolase_fold"/>
</dbReference>
<dbReference type="Proteomes" id="UP000317835">
    <property type="component" value="Chromosome"/>
</dbReference>
<dbReference type="EMBL" id="CP036426">
    <property type="protein sequence ID" value="QDV35611.1"/>
    <property type="molecule type" value="Genomic_DNA"/>
</dbReference>
<gene>
    <name evidence="4" type="primary">nlhH_3</name>
    <name evidence="4" type="ORF">ElP_35150</name>
</gene>
<name>A0A518H426_9BACT</name>
<protein>
    <submittedName>
        <fullName evidence="4">Carboxylesterase NlhH</fullName>
        <ecNumber evidence="4">3.1.1.1</ecNumber>
    </submittedName>
</protein>
<dbReference type="Gene3D" id="3.40.50.1820">
    <property type="entry name" value="alpha/beta hydrolase"/>
    <property type="match status" value="1"/>
</dbReference>
<dbReference type="InterPro" id="IPR050300">
    <property type="entry name" value="GDXG_lipolytic_enzyme"/>
</dbReference>
<feature type="signal peptide" evidence="2">
    <location>
        <begin position="1"/>
        <end position="19"/>
    </location>
</feature>
<sequence length="287" mass="30513" precursor="true">MTSLAAILLPLLLAVPALADEEVRVEQDIAYSDAGGEGGSTRLDVYAPADGEDHPVVLWVHGGAWRIGDKAHLQRKPEAFTSRGYVLVSVNYRLLPGVTYREQAGDLAAAIRWIGEHAGDHGGSPDRIALIGHSAGAHLAALVATDHRYLEAEGLDLGALSGVVLLDGAGYDIPRQVREARVPRMKDLYEGVFTEDEETQRDASPITHIAEGKGIPPFLILHVAGRRDSQAQSEGLAARLVDAGVEAKVIPAQGKTHATINRELGIPGDEPTSVVFGFLGAHRSSGR</sequence>
<dbReference type="GO" id="GO:0106435">
    <property type="term" value="F:carboxylesterase activity"/>
    <property type="evidence" value="ECO:0007669"/>
    <property type="project" value="UniProtKB-EC"/>
</dbReference>
<reference evidence="4 5" key="1">
    <citation type="submission" date="2019-02" db="EMBL/GenBank/DDBJ databases">
        <title>Deep-cultivation of Planctomycetes and their phenomic and genomic characterization uncovers novel biology.</title>
        <authorList>
            <person name="Wiegand S."/>
            <person name="Jogler M."/>
            <person name="Boedeker C."/>
            <person name="Pinto D."/>
            <person name="Vollmers J."/>
            <person name="Rivas-Marin E."/>
            <person name="Kohn T."/>
            <person name="Peeters S.H."/>
            <person name="Heuer A."/>
            <person name="Rast P."/>
            <person name="Oberbeckmann S."/>
            <person name="Bunk B."/>
            <person name="Jeske O."/>
            <person name="Meyerdierks A."/>
            <person name="Storesund J.E."/>
            <person name="Kallscheuer N."/>
            <person name="Luecker S."/>
            <person name="Lage O.M."/>
            <person name="Pohl T."/>
            <person name="Merkel B.J."/>
            <person name="Hornburger P."/>
            <person name="Mueller R.-W."/>
            <person name="Bruemmer F."/>
            <person name="Labrenz M."/>
            <person name="Spormann A.M."/>
            <person name="Op den Camp H."/>
            <person name="Overmann J."/>
            <person name="Amann R."/>
            <person name="Jetten M.S.M."/>
            <person name="Mascher T."/>
            <person name="Medema M.H."/>
            <person name="Devos D.P."/>
            <person name="Kaster A.-K."/>
            <person name="Ovreas L."/>
            <person name="Rohde M."/>
            <person name="Galperin M.Y."/>
            <person name="Jogler C."/>
        </authorList>
    </citation>
    <scope>NUCLEOTIDE SEQUENCE [LARGE SCALE GENOMIC DNA]</scope>
    <source>
        <strain evidence="4 5">ElP</strain>
    </source>
</reference>